<feature type="binding site" evidence="6">
    <location>
        <begin position="250"/>
        <end position="251"/>
    </location>
    <ligand>
        <name>FAD</name>
        <dbReference type="ChEBI" id="CHEBI:57692"/>
    </ligand>
</feature>
<accession>A0A7C5PGT5</accession>
<comment type="similarity">
    <text evidence="1">Belongs to the ETF alpha-subunit/FixB family.</text>
</comment>
<comment type="cofactor">
    <cofactor evidence="6">
        <name>FAD</name>
        <dbReference type="ChEBI" id="CHEBI:57692"/>
    </cofactor>
    <text evidence="6">Binds 1 FAD per dimer.</text>
</comment>
<feature type="binding site" evidence="6">
    <location>
        <begin position="281"/>
        <end position="288"/>
    </location>
    <ligand>
        <name>FAD</name>
        <dbReference type="ChEBI" id="CHEBI:57692"/>
    </ligand>
</feature>
<keyword evidence="2" id="KW-0813">Transport</keyword>
<dbReference type="InterPro" id="IPR001308">
    <property type="entry name" value="ETF_a/FixB"/>
</dbReference>
<dbReference type="SUPFAM" id="SSF52467">
    <property type="entry name" value="DHS-like NAD/FAD-binding domain"/>
    <property type="match status" value="1"/>
</dbReference>
<dbReference type="Pfam" id="PF01012">
    <property type="entry name" value="ETF"/>
    <property type="match status" value="1"/>
</dbReference>
<evidence type="ECO:0000256" key="1">
    <source>
        <dbReference type="ARBA" id="ARBA00005817"/>
    </source>
</evidence>
<evidence type="ECO:0000259" key="7">
    <source>
        <dbReference type="SMART" id="SM00893"/>
    </source>
</evidence>
<dbReference type="PROSITE" id="PS00696">
    <property type="entry name" value="ETF_ALPHA"/>
    <property type="match status" value="1"/>
</dbReference>
<organism evidence="8">
    <name type="scientific">Thermodesulfobium narugense</name>
    <dbReference type="NCBI Taxonomy" id="184064"/>
    <lineage>
        <taxon>Bacteria</taxon>
        <taxon>Pseudomonadati</taxon>
        <taxon>Thermodesulfobiota</taxon>
        <taxon>Thermodesulfobiia</taxon>
        <taxon>Thermodesulfobiales</taxon>
        <taxon>Thermodesulfobiaceae</taxon>
        <taxon>Thermodesulfobium</taxon>
    </lineage>
</organism>
<dbReference type="PIRSF" id="PIRSF000089">
    <property type="entry name" value="Electra_flavoP_a"/>
    <property type="match status" value="1"/>
</dbReference>
<dbReference type="GO" id="GO:0009055">
    <property type="term" value="F:electron transfer activity"/>
    <property type="evidence" value="ECO:0007669"/>
    <property type="project" value="InterPro"/>
</dbReference>
<evidence type="ECO:0000313" key="8">
    <source>
        <dbReference type="EMBL" id="HHI65427.1"/>
    </source>
</evidence>
<dbReference type="InterPro" id="IPR014729">
    <property type="entry name" value="Rossmann-like_a/b/a_fold"/>
</dbReference>
<dbReference type="PANTHER" id="PTHR43153">
    <property type="entry name" value="ELECTRON TRANSFER FLAVOPROTEIN ALPHA"/>
    <property type="match status" value="1"/>
</dbReference>
<keyword evidence="3" id="KW-0285">Flavoprotein</keyword>
<dbReference type="Gene3D" id="3.40.50.1220">
    <property type="entry name" value="TPP-binding domain"/>
    <property type="match status" value="1"/>
</dbReference>
<reference evidence="8" key="1">
    <citation type="journal article" date="2020" name="mSystems">
        <title>Genome- and Community-Level Interaction Insights into Carbon Utilization and Element Cycling Functions of Hydrothermarchaeota in Hydrothermal Sediment.</title>
        <authorList>
            <person name="Zhou Z."/>
            <person name="Liu Y."/>
            <person name="Xu W."/>
            <person name="Pan J."/>
            <person name="Luo Z.H."/>
            <person name="Li M."/>
        </authorList>
    </citation>
    <scope>NUCLEOTIDE SEQUENCE [LARGE SCALE GENOMIC DNA]</scope>
    <source>
        <strain evidence="8">SpSt-1019</strain>
    </source>
</reference>
<proteinExistence type="inferred from homology"/>
<dbReference type="InterPro" id="IPR018206">
    <property type="entry name" value="ETF_asu_C_CS"/>
</dbReference>
<evidence type="ECO:0000256" key="2">
    <source>
        <dbReference type="ARBA" id="ARBA00022448"/>
    </source>
</evidence>
<evidence type="ECO:0000256" key="3">
    <source>
        <dbReference type="ARBA" id="ARBA00022630"/>
    </source>
</evidence>
<feature type="binding site" evidence="6">
    <location>
        <position position="225"/>
    </location>
    <ligand>
        <name>FAD</name>
        <dbReference type="ChEBI" id="CHEBI:57692"/>
    </ligand>
</feature>
<dbReference type="Gene3D" id="3.40.50.620">
    <property type="entry name" value="HUPs"/>
    <property type="match status" value="1"/>
</dbReference>
<dbReference type="CDD" id="cd01715">
    <property type="entry name" value="ETF_alpha"/>
    <property type="match status" value="1"/>
</dbReference>
<dbReference type="GO" id="GO:0033539">
    <property type="term" value="P:fatty acid beta-oxidation using acyl-CoA dehydrogenase"/>
    <property type="evidence" value="ECO:0007669"/>
    <property type="project" value="TreeGrafter"/>
</dbReference>
<feature type="binding site" evidence="6">
    <location>
        <position position="302"/>
    </location>
    <ligand>
        <name>FAD</name>
        <dbReference type="ChEBI" id="CHEBI:57692"/>
    </ligand>
</feature>
<evidence type="ECO:0000256" key="5">
    <source>
        <dbReference type="ARBA" id="ARBA00022982"/>
    </source>
</evidence>
<feature type="binding site" evidence="6">
    <location>
        <begin position="264"/>
        <end position="268"/>
    </location>
    <ligand>
        <name>FAD</name>
        <dbReference type="ChEBI" id="CHEBI:57692"/>
    </ligand>
</feature>
<dbReference type="SMART" id="SM00893">
    <property type="entry name" value="ETF"/>
    <property type="match status" value="1"/>
</dbReference>
<protein>
    <submittedName>
        <fullName evidence="8">Electron transfer flavoprotein subunit alpha/FixB family protein</fullName>
    </submittedName>
</protein>
<keyword evidence="4 6" id="KW-0274">FAD</keyword>
<dbReference type="InterPro" id="IPR029035">
    <property type="entry name" value="DHS-like_NAD/FAD-binding_dom"/>
</dbReference>
<evidence type="ECO:0000256" key="4">
    <source>
        <dbReference type="ARBA" id="ARBA00022827"/>
    </source>
</evidence>
<feature type="domain" description="Electron transfer flavoprotein alpha/beta-subunit N-terminal" evidence="7">
    <location>
        <begin position="12"/>
        <end position="201"/>
    </location>
</feature>
<dbReference type="PANTHER" id="PTHR43153:SF1">
    <property type="entry name" value="ELECTRON TRANSFER FLAVOPROTEIN SUBUNIT ALPHA, MITOCHONDRIAL"/>
    <property type="match status" value="1"/>
</dbReference>
<dbReference type="InterPro" id="IPR014730">
    <property type="entry name" value="ETF_a/b_N"/>
</dbReference>
<dbReference type="GO" id="GO:0050660">
    <property type="term" value="F:flavin adenine dinucleotide binding"/>
    <property type="evidence" value="ECO:0007669"/>
    <property type="project" value="InterPro"/>
</dbReference>
<dbReference type="AlphaFoldDB" id="A0A7C5PGT5"/>
<sequence>MRVSNIGEYKDVWVFIEHDCGKIEHVSLELLTKGCQLAKDIGCKVCAFSVGENVEGFSEKLAEYGAEKFYFIESPVLKEYRTEPYRDSLLYLIEKYKPEIILIGATTLGRDIAATLATKLNTGLTADTTALDIDFESETKNLLMTRPTFGGNLMAVIYCPDNRPQMSTVRPGVFQAIKNPVNIEKIREEFELSEDKIPKKILEKVKTDSDKVNLGFYDVIVAGGRGIEKKENIKLLVDLANILGGTWAVSRKVVQMGWAPYSRQVGQTGQTVHPKIYIAAGISGAIQHIAGMKSSEIIVAINKDPQAPIFDIATYGIIGDAVKILPRLTQYFGERLKAGGSNEKD</sequence>
<dbReference type="Pfam" id="PF00766">
    <property type="entry name" value="ETF_alpha"/>
    <property type="match status" value="1"/>
</dbReference>
<dbReference type="InterPro" id="IPR014731">
    <property type="entry name" value="ETF_asu_C"/>
</dbReference>
<dbReference type="InterPro" id="IPR033947">
    <property type="entry name" value="ETF_alpha_N"/>
</dbReference>
<gene>
    <name evidence="8" type="ORF">ENL70_02615</name>
</gene>
<name>A0A7C5PGT5_9BACT</name>
<dbReference type="SUPFAM" id="SSF52402">
    <property type="entry name" value="Adenine nucleotide alpha hydrolases-like"/>
    <property type="match status" value="1"/>
</dbReference>
<keyword evidence="5" id="KW-0249">Electron transport</keyword>
<dbReference type="EMBL" id="DRUY01000089">
    <property type="protein sequence ID" value="HHI65427.1"/>
    <property type="molecule type" value="Genomic_DNA"/>
</dbReference>
<evidence type="ECO:0000256" key="6">
    <source>
        <dbReference type="PIRSR" id="PIRSR000089-1"/>
    </source>
</evidence>
<comment type="caution">
    <text evidence="8">The sequence shown here is derived from an EMBL/GenBank/DDBJ whole genome shotgun (WGS) entry which is preliminary data.</text>
</comment>